<proteinExistence type="predicted"/>
<evidence type="ECO:0008006" key="4">
    <source>
        <dbReference type="Google" id="ProtNLM"/>
    </source>
</evidence>
<dbReference type="EMBL" id="AP025591">
    <property type="protein sequence ID" value="BDG04660.1"/>
    <property type="molecule type" value="Genomic_DNA"/>
</dbReference>
<evidence type="ECO:0000313" key="3">
    <source>
        <dbReference type="Proteomes" id="UP001162891"/>
    </source>
</evidence>
<name>A0ABN6MWM5_9BACT</name>
<accession>A0ABN6MWM5</accession>
<feature type="chain" id="PRO_5045985082" description="Chemotaxis protein" evidence="1">
    <location>
        <begin position="27"/>
        <end position="217"/>
    </location>
</feature>
<feature type="signal peptide" evidence="1">
    <location>
        <begin position="1"/>
        <end position="26"/>
    </location>
</feature>
<sequence length="217" mass="24202">MKRSVLEVCAILGLALAALAPATARAQRAPKPVPAAVVDGLSAQDREMLALANEFARRCTDTLERWIASKEVTQDQLFSFLYYPVPNTDPPKFTTDWDRLSDRDILGVEESILARSPTIIFTVMVDRYGYLPTHNQRYSLPLTGNMASDLVNNRTKRIFNDRTGLAAAQNEAAFLIQRYQRDTGETMVDLSVPVFVRGVHWGAVRIGFRAVDSKGEL</sequence>
<protein>
    <recommendedName>
        <fullName evidence="4">Chemotaxis protein</fullName>
    </recommendedName>
</protein>
<organism evidence="2 3">
    <name type="scientific">Anaeromyxobacter oryzae</name>
    <dbReference type="NCBI Taxonomy" id="2918170"/>
    <lineage>
        <taxon>Bacteria</taxon>
        <taxon>Pseudomonadati</taxon>
        <taxon>Myxococcota</taxon>
        <taxon>Myxococcia</taxon>
        <taxon>Myxococcales</taxon>
        <taxon>Cystobacterineae</taxon>
        <taxon>Anaeromyxobacteraceae</taxon>
        <taxon>Anaeromyxobacter</taxon>
    </lineage>
</organism>
<keyword evidence="3" id="KW-1185">Reference proteome</keyword>
<dbReference type="Proteomes" id="UP001162891">
    <property type="component" value="Chromosome"/>
</dbReference>
<gene>
    <name evidence="2" type="ORF">AMOR_36560</name>
</gene>
<evidence type="ECO:0000313" key="2">
    <source>
        <dbReference type="EMBL" id="BDG04660.1"/>
    </source>
</evidence>
<evidence type="ECO:0000256" key="1">
    <source>
        <dbReference type="SAM" id="SignalP"/>
    </source>
</evidence>
<keyword evidence="1" id="KW-0732">Signal</keyword>
<dbReference type="RefSeq" id="WP_248353107.1">
    <property type="nucleotide sequence ID" value="NZ_AP025591.1"/>
</dbReference>
<reference evidence="3" key="1">
    <citation type="journal article" date="2022" name="Int. J. Syst. Evol. Microbiol.">
        <title>Anaeromyxobacter oryzae sp. nov., Anaeromyxobacter diazotrophicus sp. nov. and Anaeromyxobacter paludicola sp. nov., isolated from paddy soils.</title>
        <authorList>
            <person name="Itoh H."/>
            <person name="Xu Z."/>
            <person name="Mise K."/>
            <person name="Masuda Y."/>
            <person name="Ushijima N."/>
            <person name="Hayakawa C."/>
            <person name="Shiratori Y."/>
            <person name="Senoo K."/>
        </authorList>
    </citation>
    <scope>NUCLEOTIDE SEQUENCE [LARGE SCALE GENOMIC DNA]</scope>
    <source>
        <strain evidence="3">Red232</strain>
    </source>
</reference>